<dbReference type="GO" id="GO:0003677">
    <property type="term" value="F:DNA binding"/>
    <property type="evidence" value="ECO:0007669"/>
    <property type="project" value="UniProtKB-KW"/>
</dbReference>
<dbReference type="OMA" id="RASHKSY"/>
<feature type="region of interest" description="Disordered" evidence="8">
    <location>
        <begin position="116"/>
        <end position="170"/>
    </location>
</feature>
<keyword evidence="2" id="KW-0479">Metal-binding</keyword>
<keyword evidence="4" id="KW-0863">Zinc-finger</keyword>
<feature type="compositionally biased region" description="Low complexity" evidence="8">
    <location>
        <begin position="342"/>
        <end position="354"/>
    </location>
</feature>
<dbReference type="WBParaSite" id="nRc.2.0.1.t42592-RA">
    <property type="protein sequence ID" value="nRc.2.0.1.t42592-RA"/>
    <property type="gene ID" value="nRc.2.0.1.g42592"/>
</dbReference>
<evidence type="ECO:0000256" key="5">
    <source>
        <dbReference type="ARBA" id="ARBA00022833"/>
    </source>
</evidence>
<feature type="domain" description="C2H2-type" evidence="9">
    <location>
        <begin position="67"/>
        <end position="88"/>
    </location>
</feature>
<comment type="subcellular location">
    <subcellularLocation>
        <location evidence="1">Nucleus</location>
    </subcellularLocation>
</comment>
<feature type="compositionally biased region" description="Acidic residues" evidence="8">
    <location>
        <begin position="137"/>
        <end position="149"/>
    </location>
</feature>
<dbReference type="InterPro" id="IPR036236">
    <property type="entry name" value="Znf_C2H2_sf"/>
</dbReference>
<evidence type="ECO:0000256" key="3">
    <source>
        <dbReference type="ARBA" id="ARBA00022737"/>
    </source>
</evidence>
<evidence type="ECO:0000256" key="4">
    <source>
        <dbReference type="ARBA" id="ARBA00022771"/>
    </source>
</evidence>
<protein>
    <submittedName>
        <fullName evidence="11">C2H2-type domain-containing protein</fullName>
    </submittedName>
</protein>
<evidence type="ECO:0000259" key="9">
    <source>
        <dbReference type="PROSITE" id="PS00028"/>
    </source>
</evidence>
<sequence length="560" mass="61915">MLDPMKSAINRIQEVLLCITFIFAGHQPKSLTDLTVVCALCTAKISNNLSCMIAHVKVHLDYKPLKCDYCTFKYFSMSRIRRHNSKVHPDKPVKVSYHPIPDIGKKIKEMKKRCFGSTSSGSAATTTFTTSISTSANEDEESMGDEDNDSPLTDVSRNSPADTNTGYGSQNAQLNVSSLLRNLIKNQFPDQQQANSVSKNRSLTDNLVAFNHRPGASNNISSTSLQQGQFSDSIVASNGQSVQKRLCRLCNTYIANSTSAFENHASRHLNYKPYSCAACSYKSYVRGKVSRHSLQVHGVRAPRGVVFKPLPGMKEKMRQVKLKCFYNPYLDQQDLIRKNGDNNDSASPSNNSGGYPNQLIDVATVDLSGNEDDDNNSTDSFSGAGSLALPVSNGQDGSELSRSKLPCAICFEWVADDSVLLKSHAAIHASSTTYMCSLCEFRDSSEARFREHAMNVHGDMHLKPYRCPFCTYMSCEQSKARRHVENVHNLSGDKIHIFEENDIKDKLVVVKAQCFPSLSQLPPNETRKSVINIQDSAPEPVIASKIDVTFSVFELVDGTV</sequence>
<evidence type="ECO:0000313" key="11">
    <source>
        <dbReference type="WBParaSite" id="nRc.2.0.1.t42592-RA"/>
    </source>
</evidence>
<proteinExistence type="predicted"/>
<accession>A0A915KYM5</accession>
<dbReference type="GO" id="GO:0005634">
    <property type="term" value="C:nucleus"/>
    <property type="evidence" value="ECO:0007669"/>
    <property type="project" value="UniProtKB-SubCell"/>
</dbReference>
<dbReference type="InterPro" id="IPR013087">
    <property type="entry name" value="Znf_C2H2_type"/>
</dbReference>
<feature type="compositionally biased region" description="Polar residues" evidence="8">
    <location>
        <begin position="150"/>
        <end position="170"/>
    </location>
</feature>
<keyword evidence="10" id="KW-1185">Reference proteome</keyword>
<dbReference type="PROSITE" id="PS00028">
    <property type="entry name" value="ZINC_FINGER_C2H2_1"/>
    <property type="match status" value="1"/>
</dbReference>
<dbReference type="GO" id="GO:0008270">
    <property type="term" value="F:zinc ion binding"/>
    <property type="evidence" value="ECO:0007669"/>
    <property type="project" value="UniProtKB-KW"/>
</dbReference>
<dbReference type="AlphaFoldDB" id="A0A915KYM5"/>
<feature type="region of interest" description="Disordered" evidence="8">
    <location>
        <begin position="336"/>
        <end position="357"/>
    </location>
</feature>
<dbReference type="Proteomes" id="UP000887565">
    <property type="component" value="Unplaced"/>
</dbReference>
<evidence type="ECO:0000313" key="10">
    <source>
        <dbReference type="Proteomes" id="UP000887565"/>
    </source>
</evidence>
<dbReference type="Gene3D" id="3.30.160.60">
    <property type="entry name" value="Classic Zinc Finger"/>
    <property type="match status" value="3"/>
</dbReference>
<evidence type="ECO:0000256" key="1">
    <source>
        <dbReference type="ARBA" id="ARBA00004123"/>
    </source>
</evidence>
<dbReference type="PANTHER" id="PTHR24392:SF56">
    <property type="entry name" value="ZINC FINGER PROTEIN 510"/>
    <property type="match status" value="1"/>
</dbReference>
<dbReference type="SUPFAM" id="SSF57667">
    <property type="entry name" value="beta-beta-alpha zinc fingers"/>
    <property type="match status" value="1"/>
</dbReference>
<dbReference type="PANTHER" id="PTHR24392">
    <property type="entry name" value="ZINC FINGER PROTEIN"/>
    <property type="match status" value="1"/>
</dbReference>
<keyword evidence="6" id="KW-0238">DNA-binding</keyword>
<evidence type="ECO:0000256" key="6">
    <source>
        <dbReference type="ARBA" id="ARBA00023125"/>
    </source>
</evidence>
<evidence type="ECO:0000256" key="2">
    <source>
        <dbReference type="ARBA" id="ARBA00022723"/>
    </source>
</evidence>
<name>A0A915KYM5_ROMCU</name>
<keyword evidence="7" id="KW-0539">Nucleus</keyword>
<evidence type="ECO:0000256" key="7">
    <source>
        <dbReference type="ARBA" id="ARBA00023242"/>
    </source>
</evidence>
<keyword evidence="3" id="KW-0677">Repeat</keyword>
<dbReference type="SMART" id="SM00355">
    <property type="entry name" value="ZnF_C2H2"/>
    <property type="match status" value="7"/>
</dbReference>
<keyword evidence="5" id="KW-0862">Zinc</keyword>
<feature type="compositionally biased region" description="Low complexity" evidence="8">
    <location>
        <begin position="116"/>
        <end position="135"/>
    </location>
</feature>
<evidence type="ECO:0000256" key="8">
    <source>
        <dbReference type="SAM" id="MobiDB-lite"/>
    </source>
</evidence>
<organism evidence="10 11">
    <name type="scientific">Romanomermis culicivorax</name>
    <name type="common">Nematode worm</name>
    <dbReference type="NCBI Taxonomy" id="13658"/>
    <lineage>
        <taxon>Eukaryota</taxon>
        <taxon>Metazoa</taxon>
        <taxon>Ecdysozoa</taxon>
        <taxon>Nematoda</taxon>
        <taxon>Enoplea</taxon>
        <taxon>Dorylaimia</taxon>
        <taxon>Mermithida</taxon>
        <taxon>Mermithoidea</taxon>
        <taxon>Mermithidae</taxon>
        <taxon>Romanomermis</taxon>
    </lineage>
</organism>
<reference evidence="11" key="1">
    <citation type="submission" date="2022-11" db="UniProtKB">
        <authorList>
            <consortium name="WormBaseParasite"/>
        </authorList>
    </citation>
    <scope>IDENTIFICATION</scope>
</reference>